<evidence type="ECO:0000313" key="9">
    <source>
        <dbReference type="Proteomes" id="UP000005947"/>
    </source>
</evidence>
<accession>F1T3V1</accession>
<comment type="function">
    <text evidence="6">Catalyzes the 2'-O-methylation of the ribose of cytidine 1402 (C1402) in 16S rRNA.</text>
</comment>
<proteinExistence type="inferred from homology"/>
<dbReference type="PANTHER" id="PTHR46111:SF1">
    <property type="entry name" value="RIBOSOMAL RNA SMALL SUBUNIT METHYLTRANSFERASE I"/>
    <property type="match status" value="1"/>
</dbReference>
<dbReference type="CDD" id="cd11648">
    <property type="entry name" value="RsmI"/>
    <property type="match status" value="1"/>
</dbReference>
<dbReference type="SUPFAM" id="SSF53790">
    <property type="entry name" value="Tetrapyrrole methylase"/>
    <property type="match status" value="1"/>
</dbReference>
<evidence type="ECO:0000256" key="6">
    <source>
        <dbReference type="HAMAP-Rule" id="MF_01877"/>
    </source>
</evidence>
<comment type="subcellular location">
    <subcellularLocation>
        <location evidence="6">Cytoplasm</location>
    </subcellularLocation>
</comment>
<sequence>MRLKPQDDSLKLAGASQGASSSVELSAHAPSALSQQTQAGYVSLVGTPIGNLSDMSPRAVSVLKGADVLLCEDTRVTSKLLNHFDIHTKLIRADENVLPEKIPAILMRLAAGEHIALVSDAGMPGVSDPGQVLADAALNANYRVEVIPGPSAVLSALAASGFAMSNFYFEGFLPRKTSALRKRLHVLARIPATLVIYESPHRVLQTLQELAEEFAHVRCALVRELTKIHEDCMRDTIEDLIVRLQAAEHVRPLRGECVLVVECTPERARECLDNLERMDTHVARTLEDAIAEGLQHHISPSALAKQLAHEFDISKSSVYNKIIAISM</sequence>
<dbReference type="eggNOG" id="COG0313">
    <property type="taxonomic scope" value="Bacteria"/>
</dbReference>
<evidence type="ECO:0000256" key="2">
    <source>
        <dbReference type="ARBA" id="ARBA00022552"/>
    </source>
</evidence>
<dbReference type="PROSITE" id="PS01296">
    <property type="entry name" value="RSMI"/>
    <property type="match status" value="1"/>
</dbReference>
<keyword evidence="4 6" id="KW-0808">Transferase</keyword>
<gene>
    <name evidence="6" type="primary">rsmI</name>
    <name evidence="8" type="ORF">HMPREF0091_10342</name>
</gene>
<name>F1T3V1_9ACTN</name>
<feature type="domain" description="Tetrapyrrole methylase" evidence="7">
    <location>
        <begin position="42"/>
        <end position="240"/>
    </location>
</feature>
<evidence type="ECO:0000256" key="3">
    <source>
        <dbReference type="ARBA" id="ARBA00022603"/>
    </source>
</evidence>
<dbReference type="EMBL" id="ACGK02000001">
    <property type="protein sequence ID" value="EGF23395.1"/>
    <property type="molecule type" value="Genomic_DNA"/>
</dbReference>
<keyword evidence="3 6" id="KW-0489">Methyltransferase</keyword>
<keyword evidence="2 6" id="KW-0698">rRNA processing</keyword>
<evidence type="ECO:0000259" key="7">
    <source>
        <dbReference type="Pfam" id="PF00590"/>
    </source>
</evidence>
<dbReference type="RefSeq" id="WP_006302466.1">
    <property type="nucleotide sequence ID" value="NZ_ACGK02000001.1"/>
</dbReference>
<dbReference type="Gene3D" id="3.40.1010.10">
    <property type="entry name" value="Cobalt-precorrin-4 Transmethylase, Domain 1"/>
    <property type="match status" value="1"/>
</dbReference>
<dbReference type="FunFam" id="3.30.950.10:FF:000002">
    <property type="entry name" value="Ribosomal RNA small subunit methyltransferase I"/>
    <property type="match status" value="1"/>
</dbReference>
<dbReference type="GO" id="GO:0005737">
    <property type="term" value="C:cytoplasm"/>
    <property type="evidence" value="ECO:0007669"/>
    <property type="project" value="UniProtKB-SubCell"/>
</dbReference>
<evidence type="ECO:0000256" key="1">
    <source>
        <dbReference type="ARBA" id="ARBA00022490"/>
    </source>
</evidence>
<reference evidence="8 9" key="1">
    <citation type="submission" date="2011-02" db="EMBL/GenBank/DDBJ databases">
        <authorList>
            <person name="Muzny D."/>
            <person name="Qin X."/>
            <person name="Buhay C."/>
            <person name="Dugan-Rocha S."/>
            <person name="Ding Y."/>
            <person name="Chen G."/>
            <person name="Hawes A."/>
            <person name="Holder M."/>
            <person name="Jhangiani S."/>
            <person name="Johnson A."/>
            <person name="Khan Z."/>
            <person name="Li Z."/>
            <person name="Liu W."/>
            <person name="Liu X."/>
            <person name="Perez L."/>
            <person name="Shen H."/>
            <person name="Wang Q."/>
            <person name="Watt J."/>
            <person name="Xi L."/>
            <person name="Xin Y."/>
            <person name="Zhou J."/>
            <person name="Deng J."/>
            <person name="Jiang H."/>
            <person name="Liu Y."/>
            <person name="Qu J."/>
            <person name="Song X.-Z."/>
            <person name="Zhang L."/>
            <person name="Villasana D."/>
            <person name="Johnson A."/>
            <person name="Liu J."/>
            <person name="Liyanage D."/>
            <person name="Lorensuhewa L."/>
            <person name="Robinson T."/>
            <person name="Song A."/>
            <person name="Song B.-B."/>
            <person name="Dinh H."/>
            <person name="Thornton R."/>
            <person name="Coyle M."/>
            <person name="Francisco L."/>
            <person name="Jackson L."/>
            <person name="Javaid M."/>
            <person name="Korchina V."/>
            <person name="Kovar C."/>
            <person name="Mata R."/>
            <person name="Mathew T."/>
            <person name="Ngo R."/>
            <person name="Nguyen L."/>
            <person name="Nguyen N."/>
            <person name="Okwuonu G."/>
            <person name="Ongeri F."/>
            <person name="Pham C."/>
            <person name="Simmons D."/>
            <person name="Wilczek-Boney K."/>
            <person name="Hale W."/>
            <person name="Jakkamsetti A."/>
            <person name="Pham P."/>
            <person name="Ruth R."/>
            <person name="San Lucas F."/>
            <person name="Warren J."/>
            <person name="Zhang J."/>
            <person name="Zhao Z."/>
            <person name="Zhou C."/>
            <person name="Zhu D."/>
            <person name="Lee S."/>
            <person name="Bess C."/>
            <person name="Blankenburg K."/>
            <person name="Forbes L."/>
            <person name="Fu Q."/>
            <person name="Gubbala S."/>
            <person name="Hirani K."/>
            <person name="Jayaseelan J.C."/>
            <person name="Lara F."/>
            <person name="Munidasa M."/>
            <person name="Palculict T."/>
            <person name="Patil S."/>
            <person name="Pu L.-L."/>
            <person name="Saada N."/>
            <person name="Tang L."/>
            <person name="Weissenberger G."/>
            <person name="Zhu Y."/>
            <person name="Hemphill L."/>
            <person name="Shang Y."/>
            <person name="Youmans B."/>
            <person name="Ayvaz T."/>
            <person name="Ross M."/>
            <person name="Santibanez J."/>
            <person name="Aqrawi P."/>
            <person name="Gross S."/>
            <person name="Joshi V."/>
            <person name="Fowler G."/>
            <person name="Nazareth L."/>
            <person name="Reid J."/>
            <person name="Worley K."/>
            <person name="Petrosino J."/>
            <person name="Highlander S."/>
            <person name="Gibbs R."/>
        </authorList>
    </citation>
    <scope>NUCLEOTIDE SEQUENCE [LARGE SCALE GENOMIC DNA]</scope>
    <source>
        <strain evidence="8 9">DSM 15829</strain>
    </source>
</reference>
<organism evidence="8 9">
    <name type="scientific">Fannyhessea vaginae DSM 15829</name>
    <dbReference type="NCBI Taxonomy" id="525256"/>
    <lineage>
        <taxon>Bacteria</taxon>
        <taxon>Bacillati</taxon>
        <taxon>Actinomycetota</taxon>
        <taxon>Coriobacteriia</taxon>
        <taxon>Coriobacteriales</taxon>
        <taxon>Atopobiaceae</taxon>
        <taxon>Fannyhessea</taxon>
    </lineage>
</organism>
<dbReference type="InterPro" id="IPR018063">
    <property type="entry name" value="SAM_MeTrfase_RsmI_CS"/>
</dbReference>
<comment type="similarity">
    <text evidence="6">Belongs to the methyltransferase superfamily. RsmI family.</text>
</comment>
<dbReference type="PANTHER" id="PTHR46111">
    <property type="entry name" value="RIBOSOMAL RNA SMALL SUBUNIT METHYLTRANSFERASE I"/>
    <property type="match status" value="1"/>
</dbReference>
<evidence type="ECO:0000256" key="4">
    <source>
        <dbReference type="ARBA" id="ARBA00022679"/>
    </source>
</evidence>
<dbReference type="Pfam" id="PF00590">
    <property type="entry name" value="TP_methylase"/>
    <property type="match status" value="1"/>
</dbReference>
<dbReference type="InterPro" id="IPR035996">
    <property type="entry name" value="4pyrrol_Methylase_sf"/>
</dbReference>
<dbReference type="AlphaFoldDB" id="F1T3V1"/>
<comment type="catalytic activity">
    <reaction evidence="6">
        <text>cytidine(1402) in 16S rRNA + S-adenosyl-L-methionine = 2'-O-methylcytidine(1402) in 16S rRNA + S-adenosyl-L-homocysteine + H(+)</text>
        <dbReference type="Rhea" id="RHEA:42924"/>
        <dbReference type="Rhea" id="RHEA-COMP:10285"/>
        <dbReference type="Rhea" id="RHEA-COMP:10286"/>
        <dbReference type="ChEBI" id="CHEBI:15378"/>
        <dbReference type="ChEBI" id="CHEBI:57856"/>
        <dbReference type="ChEBI" id="CHEBI:59789"/>
        <dbReference type="ChEBI" id="CHEBI:74495"/>
        <dbReference type="ChEBI" id="CHEBI:82748"/>
        <dbReference type="EC" id="2.1.1.198"/>
    </reaction>
</comment>
<dbReference type="InterPro" id="IPR008189">
    <property type="entry name" value="rRNA_ssu_MeTfrase_I"/>
</dbReference>
<comment type="caution">
    <text evidence="8">The sequence shown here is derived from an EMBL/GenBank/DDBJ whole genome shotgun (WGS) entry which is preliminary data.</text>
</comment>
<dbReference type="GeneID" id="93211098"/>
<protein>
    <recommendedName>
        <fullName evidence="6">Ribosomal RNA small subunit methyltransferase I</fullName>
        <ecNumber evidence="6">2.1.1.198</ecNumber>
    </recommendedName>
    <alternativeName>
        <fullName evidence="6">16S rRNA 2'-O-ribose C1402 methyltransferase</fullName>
    </alternativeName>
    <alternativeName>
        <fullName evidence="6">rRNA (cytidine-2'-O-)-methyltransferase RsmI</fullName>
    </alternativeName>
</protein>
<dbReference type="NCBIfam" id="TIGR00096">
    <property type="entry name" value="16S rRNA (cytidine(1402)-2'-O)-methyltransferase"/>
    <property type="match status" value="1"/>
</dbReference>
<evidence type="ECO:0000313" key="8">
    <source>
        <dbReference type="EMBL" id="EGF23395.1"/>
    </source>
</evidence>
<dbReference type="EC" id="2.1.1.198" evidence="6"/>
<dbReference type="InterPro" id="IPR014776">
    <property type="entry name" value="4pyrrole_Mease_sub2"/>
</dbReference>
<dbReference type="InterPro" id="IPR014777">
    <property type="entry name" value="4pyrrole_Mease_sub1"/>
</dbReference>
<dbReference type="HAMAP" id="MF_01877">
    <property type="entry name" value="16SrRNA_methyltr_I"/>
    <property type="match status" value="1"/>
</dbReference>
<dbReference type="InterPro" id="IPR000878">
    <property type="entry name" value="4pyrrol_Mease"/>
</dbReference>
<keyword evidence="5 6" id="KW-0949">S-adenosyl-L-methionine</keyword>
<dbReference type="PIRSF" id="PIRSF005917">
    <property type="entry name" value="MTase_YraL"/>
    <property type="match status" value="1"/>
</dbReference>
<dbReference type="Gene3D" id="3.30.950.10">
    <property type="entry name" value="Methyltransferase, Cobalt-precorrin-4 Transmethylase, Domain 2"/>
    <property type="match status" value="1"/>
</dbReference>
<dbReference type="OrthoDB" id="9809084at2"/>
<dbReference type="Proteomes" id="UP000005947">
    <property type="component" value="Unassembled WGS sequence"/>
</dbReference>
<evidence type="ECO:0000256" key="5">
    <source>
        <dbReference type="ARBA" id="ARBA00022691"/>
    </source>
</evidence>
<dbReference type="GO" id="GO:0070677">
    <property type="term" value="F:rRNA (cytosine-2'-O-)-methyltransferase activity"/>
    <property type="evidence" value="ECO:0007669"/>
    <property type="project" value="UniProtKB-UniRule"/>
</dbReference>
<keyword evidence="9" id="KW-1185">Reference proteome</keyword>
<keyword evidence="1 6" id="KW-0963">Cytoplasm</keyword>